<protein>
    <submittedName>
        <fullName evidence="1">Uncharacterized protein</fullName>
    </submittedName>
</protein>
<comment type="caution">
    <text evidence="1">The sequence shown here is derived from an EMBL/GenBank/DDBJ whole genome shotgun (WGS) entry which is preliminary data.</text>
</comment>
<sequence length="2375" mass="276823">MWSANSQDMWNNTANGSNGGNIPPIAPPGTSVIMPPGTSGAGGAGPGGPTPPLPPPPSYTVLPTEAQLEEKARKWMQLNSKRYSDKRKFGFVETQKEDMPPEHVRKIIRDHGDMSSKKYRHDKRVYLGALKFVPHAVYKLLENMPMPWEQVRDVKVLYHITGAITFVNEIPWVVEPIYLAQWGTMWIMMRREKRDRRHFKRMRFPPFDDEEPPLDYADNLLDVDPLEPIQLELDEEEDSAVYTWFYDHKPLVKTKLINGPSYRKWHLSLPIMATLHRLAGQLLSDLIDRNYFYLFDMESFFTAKALNMCIPGGPKFEPLYRDMEKGDEDWNEFNDINKLIIRSPLRTEYRIAFPHLYNNRPRKVKLCIYHTPMVMYIKTEDPDLPAFYYDPLIHPITSSNKDRRDKKTYEEDDDDDFSLPEGVEPLLKNVPIYTDTTAAGISLLFAPRPFNMRSGRMRRAEDIPLVSEWYKEHCPPSYPVKVRVSYQKLLKCFVLNELHHRPPKAQKKKHLFRSLAATKFFQTTELDWAEAGLQVCKQGYNMLNLLIHRKNLNYLHLDYNFNLKPVKTLTTKERKKSRFGNAFHLCREILRLTKLVVDANIQFRLGNVDAFQLADGLQYIFSHVGQLTGMYRYKYRLMRQIRMCKDLKHLIYYRFNTGPVGKGPGCGFWAPMWRVWLFFLRGIVPLLERWLGNLLARQFEGRHSKGVAKTVTKQRVESHFDLELRAAVMHDVLDAMPEGIKQNKARTILQHLSEAWRCWKANIPWKVPGLPVPIENMILRYVKSKADWWTNVAHYNRERIRRGATVDKTVCRKNLGRLTRLWLKAEQERQHNYLKDGPYVTPEEAVAIYTTTVHWLESRKFSPIPFPPLSYKHDTKLLILALERLKESYSVAVRLNQLQREELGLIEQAYDNPHEALSRIKRHLLTQRAFKEVGIEFMDLYSYLIPVYEIEPLEKITDAYLDQYLWYEGDKRHLFPNWIKPADSEPPPLLVYKWCQGINNLQGIWDTSEGQCVVMLQTKFEKFFEKIDLTMLNRLLRLVLDHNIADYVTAKNNVVLSYKDMSHTNSYGLIRGLQFASFVVQYYGLVLDLLLLGLTRASEIAGPPQMPNEFITYWDTKVETRHPIRLYSRYIDKVHILFRFTHEEARDLIQRYLTEHPDPNNENMVGYNNKKCWPRDARMRLMKHDVNLGRSVFWDMKNRLPRSITTLEWENSFVSVYSKDNPNLLFSMCGFEVRILPKIRMTQEAFSNTRDGVWNLQNEQTKERTAVAFLRVDDEHMKVFENRVRQILMSSGSTTFTKIVNKWNTALIGLMTYFREATVHTQELLDLLVKCENKIQTRIKIGLNSKMPSRFPPVIFYTPKEIGGLGMLSMGHILIPQSDLRYSQQTDVGVTHFRSGMSHEEDQLIPNLYRYIQPWESEFIDSQRVWAEYALKRQEAQAQNRRLTLEDLEDSWDRGIPRINTLFQKDRHTLAYDKGWRVRTDFKQYQVLKQNPFWWTHQRHDGKLWNLNNYRTDVIQALGGVEGILEHTLFKGTYFPTWEGLFWEKASGFEESMKYKKLTNAQRSGLNQIPNRRFTLWWSPTINRANVYVGFQVQLDLTGIFMHGKIPTLKISLIQIFRAHLWQKIHESVVMDLCQVLDQELDALEIETVQKETIHPRKSYKMNSSCADILLFAAHRWPMSKPSLVAESKDVFDQKASNKYWIDVQLRWGDYDSHDIERYTRAKFMDYTTDNMSIYPSPTGVMIGIDLAYNLHSAFGNWFPGSKPLLAQAMNKIMKSNPALYVLRERIRKGLQLYSSEPTEPYLSSQNYGEIFSNQIIWFVDDTNVYRVTIHKTFEGNLTTKPINGAIFIFNPRTGQLFLKVIHTSVWAGQKRLGQLAKWKTAEEVAALVRSLPVEEQPKQIIVTRKGMLDPLEVHLLDFPNIVIKGSELQLPFQACLKIEKFGDLILKATEPQMVLFNIYDDWLKSISSYTAFSRLILILRALHVNNEKAKMLLKPDKTIVTEPHHIWPSLTDDQWMKVEVALRDLILSDYAKKNNVNTSALTQSEIRDIILGAEITPPSQQRQQIAEIEKQAKEASQLTAVTTRTTNVHGDELIVTTTSPYEQSSYASKTDWRVRAISATNLYLRVNHIYVNSEDIKETGYTYIMPKNILKKFICIADLRTQIAGYLYGISPPDNPQVKEIRCIAMPPQWGTHQHVNLPSALPEHDFLNDLEPLGWMHTQPNELPQLSPQDLTTHARILENNKQWDGEKSIVLTCSFTPGSCSLTAYKLTPSGYEWGRANKDTGSNPHGYLPTHYEKVQMLLSDRFLGFYMIPDNGPWNYNFMGVKHTASMKYGVKLGTPREYYHEDHRPTHFLEFSNLEEGETAEGDREDTFT</sequence>
<organism evidence="1 2">
    <name type="scientific">Catharanthus roseus</name>
    <name type="common">Madagascar periwinkle</name>
    <name type="synonym">Vinca rosea</name>
    <dbReference type="NCBI Taxonomy" id="4058"/>
    <lineage>
        <taxon>Eukaryota</taxon>
        <taxon>Viridiplantae</taxon>
        <taxon>Streptophyta</taxon>
        <taxon>Embryophyta</taxon>
        <taxon>Tracheophyta</taxon>
        <taxon>Spermatophyta</taxon>
        <taxon>Magnoliopsida</taxon>
        <taxon>eudicotyledons</taxon>
        <taxon>Gunneridae</taxon>
        <taxon>Pentapetalae</taxon>
        <taxon>asterids</taxon>
        <taxon>lamiids</taxon>
        <taxon>Gentianales</taxon>
        <taxon>Apocynaceae</taxon>
        <taxon>Rauvolfioideae</taxon>
        <taxon>Vinceae</taxon>
        <taxon>Catharanthinae</taxon>
        <taxon>Catharanthus</taxon>
    </lineage>
</organism>
<name>A0ACC0CDX3_CATRO</name>
<dbReference type="EMBL" id="CM044701">
    <property type="protein sequence ID" value="KAI5683183.1"/>
    <property type="molecule type" value="Genomic_DNA"/>
</dbReference>
<reference evidence="2" key="1">
    <citation type="journal article" date="2023" name="Nat. Plants">
        <title>Single-cell RNA sequencing provides a high-resolution roadmap for understanding the multicellular compartmentation of specialized metabolism.</title>
        <authorList>
            <person name="Sun S."/>
            <person name="Shen X."/>
            <person name="Li Y."/>
            <person name="Li Y."/>
            <person name="Wang S."/>
            <person name="Li R."/>
            <person name="Zhang H."/>
            <person name="Shen G."/>
            <person name="Guo B."/>
            <person name="Wei J."/>
            <person name="Xu J."/>
            <person name="St-Pierre B."/>
            <person name="Chen S."/>
            <person name="Sun C."/>
        </authorList>
    </citation>
    <scope>NUCLEOTIDE SEQUENCE [LARGE SCALE GENOMIC DNA]</scope>
</reference>
<keyword evidence="2" id="KW-1185">Reference proteome</keyword>
<evidence type="ECO:0000313" key="1">
    <source>
        <dbReference type="EMBL" id="KAI5683183.1"/>
    </source>
</evidence>
<gene>
    <name evidence="1" type="ORF">M9H77_04411</name>
</gene>
<dbReference type="Proteomes" id="UP001060085">
    <property type="component" value="Linkage Group LG01"/>
</dbReference>
<accession>A0ACC0CDX3</accession>
<proteinExistence type="predicted"/>
<evidence type="ECO:0000313" key="2">
    <source>
        <dbReference type="Proteomes" id="UP001060085"/>
    </source>
</evidence>